<dbReference type="EMBL" id="CAJPVI010000041">
    <property type="protein sequence ID" value="CAG2157473.1"/>
    <property type="molecule type" value="Genomic_DNA"/>
</dbReference>
<evidence type="ECO:0000256" key="2">
    <source>
        <dbReference type="ARBA" id="ARBA00022840"/>
    </source>
</evidence>
<dbReference type="Pfam" id="PF01656">
    <property type="entry name" value="CbiA"/>
    <property type="match status" value="1"/>
</dbReference>
<reference evidence="4 5" key="1">
    <citation type="submission" date="2021-03" db="EMBL/GenBank/DDBJ databases">
        <authorList>
            <person name="Peeters C."/>
        </authorList>
    </citation>
    <scope>NUCLEOTIDE SEQUENCE [LARGE SCALE GENOMIC DNA]</scope>
    <source>
        <strain evidence="4 5">LMG 26411</strain>
    </source>
</reference>
<dbReference type="Proteomes" id="UP000672657">
    <property type="component" value="Unassembled WGS sequence"/>
</dbReference>
<keyword evidence="2" id="KW-0067">ATP-binding</keyword>
<dbReference type="RefSeq" id="WP_211956507.1">
    <property type="nucleotide sequence ID" value="NZ_CAJPVI010000041.1"/>
</dbReference>
<protein>
    <submittedName>
        <fullName evidence="4">Flagellum site-determining protein YlxH</fullName>
    </submittedName>
</protein>
<organism evidence="4 5">
    <name type="scientific">Cupriavidus numazuensis</name>
    <dbReference type="NCBI Taxonomy" id="221992"/>
    <lineage>
        <taxon>Bacteria</taxon>
        <taxon>Pseudomonadati</taxon>
        <taxon>Pseudomonadota</taxon>
        <taxon>Betaproteobacteria</taxon>
        <taxon>Burkholderiales</taxon>
        <taxon>Burkholderiaceae</taxon>
        <taxon>Cupriavidus</taxon>
    </lineage>
</organism>
<dbReference type="Gene3D" id="3.40.50.300">
    <property type="entry name" value="P-loop containing nucleotide triphosphate hydrolases"/>
    <property type="match status" value="1"/>
</dbReference>
<accession>A0ABN7QAY3</accession>
<evidence type="ECO:0000313" key="4">
    <source>
        <dbReference type="EMBL" id="CAG2157473.1"/>
    </source>
</evidence>
<evidence type="ECO:0000256" key="1">
    <source>
        <dbReference type="ARBA" id="ARBA00022741"/>
    </source>
</evidence>
<gene>
    <name evidence="4" type="primary">ylxH</name>
    <name evidence="4" type="ORF">LMG26411_05577</name>
</gene>
<dbReference type="PANTHER" id="PTHR43384">
    <property type="entry name" value="SEPTUM SITE-DETERMINING PROTEIN MIND HOMOLOG, CHLOROPLASTIC-RELATED"/>
    <property type="match status" value="1"/>
</dbReference>
<dbReference type="SUPFAM" id="SSF52540">
    <property type="entry name" value="P-loop containing nucleoside triphosphate hydrolases"/>
    <property type="match status" value="1"/>
</dbReference>
<name>A0ABN7QAY3_9BURK</name>
<keyword evidence="1" id="KW-0547">Nucleotide-binding</keyword>
<dbReference type="InterPro" id="IPR002586">
    <property type="entry name" value="CobQ/CobB/MinD/ParA_Nub-bd_dom"/>
</dbReference>
<feature type="domain" description="CobQ/CobB/MinD/ParA nucleotide binding" evidence="3">
    <location>
        <begin position="19"/>
        <end position="199"/>
    </location>
</feature>
<proteinExistence type="predicted"/>
<dbReference type="PANTHER" id="PTHR43384:SF4">
    <property type="entry name" value="CELLULOSE BIOSYNTHESIS PROTEIN BCSQ-RELATED"/>
    <property type="match status" value="1"/>
</dbReference>
<sequence>MDQAESLRRMLAPRVTRRIAVVASERGAGATTIALGLSHALAMQGERVLLADEDNAGHAVRLSGAEPAGTLADVLAGRMTLETALGARPASAVVVLPAGKAQQHGAPSADPLSGFRTVLVDAATDGDGALSPLAGAAHNVLVVMRPELASITAAYACIKRLHHLYACRDFHLVVNMAANETTVQAITGNLARTGRQYLGVEIGCAGWLPADPLVTRSVELGRCAVEAYPAAPATTGLRRIASGIGAWPLRAEPAASAAHAAVAA</sequence>
<keyword evidence="5" id="KW-1185">Reference proteome</keyword>
<comment type="caution">
    <text evidence="4">The sequence shown here is derived from an EMBL/GenBank/DDBJ whole genome shotgun (WGS) entry which is preliminary data.</text>
</comment>
<evidence type="ECO:0000313" key="5">
    <source>
        <dbReference type="Proteomes" id="UP000672657"/>
    </source>
</evidence>
<dbReference type="InterPro" id="IPR027417">
    <property type="entry name" value="P-loop_NTPase"/>
</dbReference>
<evidence type="ECO:0000259" key="3">
    <source>
        <dbReference type="Pfam" id="PF01656"/>
    </source>
</evidence>
<dbReference type="InterPro" id="IPR050625">
    <property type="entry name" value="ParA/MinD_ATPase"/>
</dbReference>